<gene>
    <name evidence="2" type="ORF">CDD80_7486</name>
</gene>
<protein>
    <submittedName>
        <fullName evidence="2">Uncharacterized protein</fullName>
    </submittedName>
</protein>
<organism evidence="2 3">
    <name type="scientific">Ophiocordyceps camponoti-rufipedis</name>
    <dbReference type="NCBI Taxonomy" id="2004952"/>
    <lineage>
        <taxon>Eukaryota</taxon>
        <taxon>Fungi</taxon>
        <taxon>Dikarya</taxon>
        <taxon>Ascomycota</taxon>
        <taxon>Pezizomycotina</taxon>
        <taxon>Sordariomycetes</taxon>
        <taxon>Hypocreomycetidae</taxon>
        <taxon>Hypocreales</taxon>
        <taxon>Ophiocordycipitaceae</taxon>
        <taxon>Ophiocordyceps</taxon>
    </lineage>
</organism>
<dbReference type="EMBL" id="NJES01000950">
    <property type="protein sequence ID" value="PHH68482.1"/>
    <property type="molecule type" value="Genomic_DNA"/>
</dbReference>
<evidence type="ECO:0000313" key="2">
    <source>
        <dbReference type="EMBL" id="PHH68482.1"/>
    </source>
</evidence>
<evidence type="ECO:0000313" key="3">
    <source>
        <dbReference type="Proteomes" id="UP000226431"/>
    </source>
</evidence>
<evidence type="ECO:0000256" key="1">
    <source>
        <dbReference type="SAM" id="MobiDB-lite"/>
    </source>
</evidence>
<feature type="compositionally biased region" description="Low complexity" evidence="1">
    <location>
        <begin position="50"/>
        <end position="64"/>
    </location>
</feature>
<name>A0A2C5YMF4_9HYPO</name>
<sequence>MSASSVIPIPSCLPLHRGASGEETQMEGSKDQPQTRHTSGSKTPSLLIQSAFSPPSARSKAPPAALLPPRCPGDASCKADGRGLSAST</sequence>
<proteinExistence type="predicted"/>
<accession>A0A2C5YMF4</accession>
<keyword evidence="3" id="KW-1185">Reference proteome</keyword>
<reference evidence="2 3" key="1">
    <citation type="submission" date="2017-06" db="EMBL/GenBank/DDBJ databases">
        <title>Ant-infecting Ophiocordyceps genomes reveal a high diversity of potential behavioral manipulation genes and a possible major role for enterotoxins.</title>
        <authorList>
            <person name="De Bekker C."/>
            <person name="Evans H.C."/>
            <person name="Brachmann A."/>
            <person name="Hughes D.P."/>
        </authorList>
    </citation>
    <scope>NUCLEOTIDE SEQUENCE [LARGE SCALE GENOMIC DNA]</scope>
    <source>
        <strain evidence="2 3">Map16</strain>
    </source>
</reference>
<dbReference type="AlphaFoldDB" id="A0A2C5YMF4"/>
<dbReference type="Proteomes" id="UP000226431">
    <property type="component" value="Unassembled WGS sequence"/>
</dbReference>
<feature type="region of interest" description="Disordered" evidence="1">
    <location>
        <begin position="1"/>
        <end position="88"/>
    </location>
</feature>
<feature type="compositionally biased region" description="Polar residues" evidence="1">
    <location>
        <begin position="35"/>
        <end position="48"/>
    </location>
</feature>
<comment type="caution">
    <text evidence="2">The sequence shown here is derived from an EMBL/GenBank/DDBJ whole genome shotgun (WGS) entry which is preliminary data.</text>
</comment>